<organism evidence="1 2">
    <name type="scientific">Fredinandcohnia salidurans</name>
    <dbReference type="NCBI Taxonomy" id="2595041"/>
    <lineage>
        <taxon>Bacteria</taxon>
        <taxon>Bacillati</taxon>
        <taxon>Bacillota</taxon>
        <taxon>Bacilli</taxon>
        <taxon>Bacillales</taxon>
        <taxon>Bacillaceae</taxon>
        <taxon>Fredinandcohnia</taxon>
    </lineage>
</organism>
<reference evidence="2" key="1">
    <citation type="journal article" date="2019" name="Int. J. Syst. Evol. Microbiol.">
        <title>The Global Catalogue of Microorganisms (GCM) 10K type strain sequencing project: providing services to taxonomists for standard genome sequencing and annotation.</title>
        <authorList>
            <consortium name="The Broad Institute Genomics Platform"/>
            <consortium name="The Broad Institute Genome Sequencing Center for Infectious Disease"/>
            <person name="Wu L."/>
            <person name="Ma J."/>
        </authorList>
    </citation>
    <scope>NUCLEOTIDE SEQUENCE [LARGE SCALE GENOMIC DNA]</scope>
    <source>
        <strain evidence="2">CCUG 15531</strain>
    </source>
</reference>
<dbReference type="Proteomes" id="UP001597227">
    <property type="component" value="Unassembled WGS sequence"/>
</dbReference>
<name>A0ABW4MKL0_9BACI</name>
<comment type="caution">
    <text evidence="1">The sequence shown here is derived from an EMBL/GenBank/DDBJ whole genome shotgun (WGS) entry which is preliminary data.</text>
</comment>
<protein>
    <recommendedName>
        <fullName evidence="3">Flagellar hook-length control protein-like C-terminal domain-containing protein</fullName>
    </recommendedName>
</protein>
<dbReference type="EMBL" id="JBHUEK010000007">
    <property type="protein sequence ID" value="MFD1777877.1"/>
    <property type="molecule type" value="Genomic_DNA"/>
</dbReference>
<keyword evidence="2" id="KW-1185">Reference proteome</keyword>
<evidence type="ECO:0008006" key="3">
    <source>
        <dbReference type="Google" id="ProtNLM"/>
    </source>
</evidence>
<proteinExistence type="predicted"/>
<evidence type="ECO:0000313" key="2">
    <source>
        <dbReference type="Proteomes" id="UP001597227"/>
    </source>
</evidence>
<gene>
    <name evidence="1" type="ORF">ACFSFW_04290</name>
</gene>
<dbReference type="RefSeq" id="WP_304215663.1">
    <property type="nucleotide sequence ID" value="NZ_JBHUEK010000007.1"/>
</dbReference>
<accession>A0ABW4MKL0</accession>
<sequence>MIPIHLIQAIFKSGAVQKLHSLSNSSQGEQKTQSSSTNLPILLSANTSEISSTSQHSPLHQMDTVDLTSNDLSQFLQQQFNFQTPDNKNISLRMSGRKKNGEIDSNFCRLLFSLELKNLNEVVIDVKVQNRILSLVIYNQSEGIESIISDLKSTLQTNLEPLGYQLSSIKISNPVDRNKVIGQTDSTKVHERVDLKI</sequence>
<evidence type="ECO:0000313" key="1">
    <source>
        <dbReference type="EMBL" id="MFD1777877.1"/>
    </source>
</evidence>